<feature type="transmembrane region" description="Helical" evidence="1">
    <location>
        <begin position="344"/>
        <end position="363"/>
    </location>
</feature>
<feature type="transmembrane region" description="Helical" evidence="1">
    <location>
        <begin position="375"/>
        <end position="397"/>
    </location>
</feature>
<evidence type="ECO:0000313" key="3">
    <source>
        <dbReference type="Proteomes" id="UP001596312"/>
    </source>
</evidence>
<dbReference type="AlphaFoldDB" id="A0ABD5V6S7"/>
<comment type="caution">
    <text evidence="2">The sequence shown here is derived from an EMBL/GenBank/DDBJ whole genome shotgun (WGS) entry which is preliminary data.</text>
</comment>
<feature type="transmembrane region" description="Helical" evidence="1">
    <location>
        <begin position="12"/>
        <end position="28"/>
    </location>
</feature>
<dbReference type="Proteomes" id="UP001596312">
    <property type="component" value="Unassembled WGS sequence"/>
</dbReference>
<sequence>MNSEKVLSDPRFLVSVALLGITGMVLSSHQTGQIYPGLLIFFFLGAVTLIIATNYIKDLYSILGSAILLSVGFRLVSMEIPASAIGDDPNSNIIWIEDLIEAGTTEAISSGFYADAPLHYLLGAIASILLGIEPSESLKIYAIIIGIIAPLVAVLMTRLIGVENIRLLALAGILGVVTTEAVRRTYWPIAQTHASIFWWLFLLVLGWHIRSATKRFYALLILLVISIAFTHKLPLPIIVAVGGILLILHYTDRLAWNQVDQVNPVNQVFGILILISAITVAQWLYARLLLDQIVLRVNEFVIGLTEPSGTTTTVEPTAAVPARPGLLAELYQYPIEYALYFERIHAIILLLASGAGWAAIYLFERDTKHRSKIHIILSSASICVILIAFGQVAVGAMNPTRPLLLGEPIFIALIVGLLHVVYSRYEVDTAHSYSHIIFALLVLLVVSQVFVASAAADYPNTPRYYLDEPEVQSAETMCTYNEEEVYVDQEYAAFTSCGNFERTSRTTEDPLYNAEIEPTEHGVVVYRHNVDVYLGLEDRWRLTWEPSNELPQEYHTVYDNGAVSTYHSPS</sequence>
<feature type="transmembrane region" description="Helical" evidence="1">
    <location>
        <begin position="192"/>
        <end position="209"/>
    </location>
</feature>
<feature type="transmembrane region" description="Helical" evidence="1">
    <location>
        <begin position="268"/>
        <end position="286"/>
    </location>
</feature>
<feature type="transmembrane region" description="Helical" evidence="1">
    <location>
        <begin position="403"/>
        <end position="422"/>
    </location>
</feature>
<reference evidence="2 3" key="1">
    <citation type="journal article" date="2019" name="Int. J. Syst. Evol. Microbiol.">
        <title>The Global Catalogue of Microorganisms (GCM) 10K type strain sequencing project: providing services to taxonomists for standard genome sequencing and annotation.</title>
        <authorList>
            <consortium name="The Broad Institute Genomics Platform"/>
            <consortium name="The Broad Institute Genome Sequencing Center for Infectious Disease"/>
            <person name="Wu L."/>
            <person name="Ma J."/>
        </authorList>
    </citation>
    <scope>NUCLEOTIDE SEQUENCE [LARGE SCALE GENOMIC DNA]</scope>
    <source>
        <strain evidence="2 3">CGMCC 1.3240</strain>
    </source>
</reference>
<keyword evidence="1" id="KW-0472">Membrane</keyword>
<keyword evidence="1" id="KW-1133">Transmembrane helix</keyword>
<keyword evidence="3" id="KW-1185">Reference proteome</keyword>
<accession>A0ABD5V6S7</accession>
<evidence type="ECO:0008006" key="4">
    <source>
        <dbReference type="Google" id="ProtNLM"/>
    </source>
</evidence>
<dbReference type="RefSeq" id="WP_340604327.1">
    <property type="nucleotide sequence ID" value="NZ_JBBMXV010000003.1"/>
</dbReference>
<name>A0ABD5V6S7_9EURY</name>
<dbReference type="EMBL" id="JBHSXQ010000003">
    <property type="protein sequence ID" value="MFC6905799.1"/>
    <property type="molecule type" value="Genomic_DNA"/>
</dbReference>
<feature type="transmembrane region" description="Helical" evidence="1">
    <location>
        <begin position="34"/>
        <end position="52"/>
    </location>
</feature>
<keyword evidence="1" id="KW-0812">Transmembrane</keyword>
<organism evidence="2 3">
    <name type="scientific">Halalkalicoccus tibetensis</name>
    <dbReference type="NCBI Taxonomy" id="175632"/>
    <lineage>
        <taxon>Archaea</taxon>
        <taxon>Methanobacteriati</taxon>
        <taxon>Methanobacteriota</taxon>
        <taxon>Stenosarchaea group</taxon>
        <taxon>Halobacteria</taxon>
        <taxon>Halobacteriales</taxon>
        <taxon>Halococcaceae</taxon>
        <taxon>Halalkalicoccus</taxon>
    </lineage>
</organism>
<feature type="transmembrane region" description="Helical" evidence="1">
    <location>
        <begin position="140"/>
        <end position="160"/>
    </location>
</feature>
<proteinExistence type="predicted"/>
<evidence type="ECO:0000313" key="2">
    <source>
        <dbReference type="EMBL" id="MFC6905799.1"/>
    </source>
</evidence>
<feature type="transmembrane region" description="Helical" evidence="1">
    <location>
        <begin position="216"/>
        <end position="231"/>
    </location>
</feature>
<feature type="transmembrane region" description="Helical" evidence="1">
    <location>
        <begin position="434"/>
        <end position="456"/>
    </location>
</feature>
<gene>
    <name evidence="2" type="ORF">ACFQGH_11390</name>
</gene>
<protein>
    <recommendedName>
        <fullName evidence="4">Glycosyltransferase RgtA/B/C/D-like domain-containing protein</fullName>
    </recommendedName>
</protein>
<evidence type="ECO:0000256" key="1">
    <source>
        <dbReference type="SAM" id="Phobius"/>
    </source>
</evidence>
<feature type="transmembrane region" description="Helical" evidence="1">
    <location>
        <begin position="59"/>
        <end position="76"/>
    </location>
</feature>